<reference evidence="2" key="1">
    <citation type="submission" date="2019-11" db="EMBL/GenBank/DDBJ databases">
        <title>The complete genome sequence of Saccharopolyspora sp. E2A.</title>
        <authorList>
            <person name="Zhang G."/>
        </authorList>
    </citation>
    <scope>NUCLEOTIDE SEQUENCE [LARGE SCALE GENOMIC DNA]</scope>
    <source>
        <strain evidence="2">E2A</strain>
    </source>
</reference>
<dbReference type="AlphaFoldDB" id="A0A5Q3Q2N5"/>
<protein>
    <submittedName>
        <fullName evidence="1">Uncharacterized protein</fullName>
    </submittedName>
</protein>
<organism evidence="1 2">
    <name type="scientific">Allosaccharopolyspora coralli</name>
    <dbReference type="NCBI Taxonomy" id="2665642"/>
    <lineage>
        <taxon>Bacteria</taxon>
        <taxon>Bacillati</taxon>
        <taxon>Actinomycetota</taxon>
        <taxon>Actinomycetes</taxon>
        <taxon>Pseudonocardiales</taxon>
        <taxon>Pseudonocardiaceae</taxon>
        <taxon>Allosaccharopolyspora</taxon>
    </lineage>
</organism>
<evidence type="ECO:0000313" key="1">
    <source>
        <dbReference type="EMBL" id="QGK68613.1"/>
    </source>
</evidence>
<dbReference type="Proteomes" id="UP000371041">
    <property type="component" value="Chromosome"/>
</dbReference>
<dbReference type="RefSeq" id="WP_154075222.1">
    <property type="nucleotide sequence ID" value="NZ_CP045929.1"/>
</dbReference>
<dbReference type="EMBL" id="CP045929">
    <property type="protein sequence ID" value="QGK68613.1"/>
    <property type="molecule type" value="Genomic_DNA"/>
</dbReference>
<accession>A0A5Q3Q2N5</accession>
<dbReference type="KEGG" id="sace:GIY23_02710"/>
<name>A0A5Q3Q2N5_9PSEU</name>
<evidence type="ECO:0000313" key="2">
    <source>
        <dbReference type="Proteomes" id="UP000371041"/>
    </source>
</evidence>
<sequence length="83" mass="8905">MSALHELLQALHGVEEHMTRARGELATSRSALVEAQAALASLDPHHPETVVPPGLFRADDQITRAIDLLDRSGALLGDFAGRL</sequence>
<keyword evidence="2" id="KW-1185">Reference proteome</keyword>
<gene>
    <name evidence="1" type="ORF">GIY23_02710</name>
</gene>
<proteinExistence type="predicted"/>